<dbReference type="InterPro" id="IPR008538">
    <property type="entry name" value="Uma2"/>
</dbReference>
<dbReference type="SUPFAM" id="SSF52980">
    <property type="entry name" value="Restriction endonuclease-like"/>
    <property type="match status" value="1"/>
</dbReference>
<evidence type="ECO:0000313" key="3">
    <source>
        <dbReference type="Proteomes" id="UP000034681"/>
    </source>
</evidence>
<evidence type="ECO:0000313" key="2">
    <source>
        <dbReference type="EMBL" id="KKJ01279.1"/>
    </source>
</evidence>
<dbReference type="Pfam" id="PF05685">
    <property type="entry name" value="Uma2"/>
    <property type="match status" value="1"/>
</dbReference>
<sequence>MIAAREQERYFTPEDYFAWEEGQLEKHELIDGGVYAMSGGTKNHSAIAINFLLLIRSHLRGSQCRVFNSDVKVNSLHTLNYTYPDLSVTCDDRDREHPLYITYPCLIVEVLSDSTEAYDRGKKFEKYRRNPNLIDYVLVCSEEMAIDIYHKNEAGDWLLLSYRSGDVVELASINLRVAIEQFYEEIVFEPLPDAV</sequence>
<reference evidence="2" key="1">
    <citation type="submission" date="2012-04" db="EMBL/GenBank/DDBJ databases">
        <authorList>
            <person name="Borisov I.G."/>
            <person name="Ivanikova N.V."/>
            <person name="Pinevich A.V."/>
        </authorList>
    </citation>
    <scope>NUCLEOTIDE SEQUENCE [LARGE SCALE GENOMIC DNA]</scope>
    <source>
        <strain evidence="2">CALU 1027</strain>
    </source>
</reference>
<accession>A0A0M2Q2T7</accession>
<protein>
    <recommendedName>
        <fullName evidence="1">Putative restriction endonuclease domain-containing protein</fullName>
    </recommendedName>
</protein>
<dbReference type="RefSeq" id="WP_017713892.1">
    <property type="nucleotide sequence ID" value="NZ_KB235941.1"/>
</dbReference>
<name>A0A0M2Q2T7_PROHO</name>
<dbReference type="InterPro" id="IPR012296">
    <property type="entry name" value="Nuclease_put_TT1808"/>
</dbReference>
<dbReference type="eggNOG" id="COG4636">
    <property type="taxonomic scope" value="Bacteria"/>
</dbReference>
<dbReference type="AlphaFoldDB" id="A0A0M2Q2T7"/>
<dbReference type="InterPro" id="IPR011335">
    <property type="entry name" value="Restrct_endonuc-II-like"/>
</dbReference>
<dbReference type="STRING" id="317619.GCA_000332315_03708"/>
<keyword evidence="3" id="KW-1185">Reference proteome</keyword>
<dbReference type="Gene3D" id="3.90.1570.10">
    <property type="entry name" value="tt1808, chain A"/>
    <property type="match status" value="1"/>
</dbReference>
<dbReference type="PANTHER" id="PTHR36558">
    <property type="entry name" value="GLR1098 PROTEIN"/>
    <property type="match status" value="1"/>
</dbReference>
<feature type="domain" description="Putative restriction endonuclease" evidence="1">
    <location>
        <begin position="13"/>
        <end position="171"/>
    </location>
</feature>
<dbReference type="EMBL" id="AJTX02000002">
    <property type="protein sequence ID" value="KKJ01279.1"/>
    <property type="molecule type" value="Genomic_DNA"/>
</dbReference>
<dbReference type="CDD" id="cd06260">
    <property type="entry name" value="DUF820-like"/>
    <property type="match status" value="1"/>
</dbReference>
<evidence type="ECO:0000259" key="1">
    <source>
        <dbReference type="Pfam" id="PF05685"/>
    </source>
</evidence>
<dbReference type="OrthoDB" id="428347at2"/>
<gene>
    <name evidence="2" type="ORF">PROH_02630</name>
</gene>
<dbReference type="PANTHER" id="PTHR36558:SF1">
    <property type="entry name" value="RESTRICTION ENDONUCLEASE DOMAIN-CONTAINING PROTEIN-RELATED"/>
    <property type="match status" value="1"/>
</dbReference>
<comment type="caution">
    <text evidence="2">The sequence shown here is derived from an EMBL/GenBank/DDBJ whole genome shotgun (WGS) entry which is preliminary data.</text>
</comment>
<dbReference type="Proteomes" id="UP000034681">
    <property type="component" value="Unassembled WGS sequence"/>
</dbReference>
<organism evidence="2 3">
    <name type="scientific">Prochlorothrix hollandica PCC 9006 = CALU 1027</name>
    <dbReference type="NCBI Taxonomy" id="317619"/>
    <lineage>
        <taxon>Bacteria</taxon>
        <taxon>Bacillati</taxon>
        <taxon>Cyanobacteriota</taxon>
        <taxon>Cyanophyceae</taxon>
        <taxon>Prochlorotrichales</taxon>
        <taxon>Prochlorotrichaceae</taxon>
        <taxon>Prochlorothrix</taxon>
    </lineage>
</organism>
<proteinExistence type="predicted"/>